<dbReference type="PROSITE" id="PS00614">
    <property type="entry name" value="IGPS"/>
    <property type="match status" value="1"/>
</dbReference>
<dbReference type="InterPro" id="IPR045186">
    <property type="entry name" value="Indole-3-glycerol_P_synth"/>
</dbReference>
<sequence length="251" mass="28395">MLSFETIRNEKQKIYKKEPSHRFYKAFEKRGTFGIIAEFKRRSPSQGELASSQDSLENVVRDYESAGATALSILTDESYFNGSIDDLAEARRSTELPILRKDFICLPKQICESAVYGADCVLLISEMLDGSEVEKLGTLAYELDLDLLVEIHELESYEKVKKLKVPYVLGVNSRNLRTLHISHQHALEVVKNLPTDVPLIIESGIEAVQDIQLYAPYRPSGFLIGTSLMKSTNRYEKLSQLVQFTRDLAKG</sequence>
<keyword evidence="5" id="KW-0210">Decarboxylase</keyword>
<name>A0A7C5Y4N6_9BACT</name>
<comment type="catalytic activity">
    <reaction evidence="1">
        <text>1-(2-carboxyphenylamino)-1-deoxy-D-ribulose 5-phosphate + H(+) = (1S,2R)-1-C-(indol-3-yl)glycerol 3-phosphate + CO2 + H2O</text>
        <dbReference type="Rhea" id="RHEA:23476"/>
        <dbReference type="ChEBI" id="CHEBI:15377"/>
        <dbReference type="ChEBI" id="CHEBI:15378"/>
        <dbReference type="ChEBI" id="CHEBI:16526"/>
        <dbReference type="ChEBI" id="CHEBI:58613"/>
        <dbReference type="ChEBI" id="CHEBI:58866"/>
        <dbReference type="EC" id="4.1.1.48"/>
    </reaction>
</comment>
<dbReference type="InterPro" id="IPR001468">
    <property type="entry name" value="Indole-3-GlycerolPSynthase_CS"/>
</dbReference>
<evidence type="ECO:0000256" key="4">
    <source>
        <dbReference type="ARBA" id="ARBA00022605"/>
    </source>
</evidence>
<dbReference type="InterPro" id="IPR011060">
    <property type="entry name" value="RibuloseP-bd_barrel"/>
</dbReference>
<evidence type="ECO:0000256" key="3">
    <source>
        <dbReference type="ARBA" id="ARBA00012362"/>
    </source>
</evidence>
<dbReference type="EC" id="4.1.1.48" evidence="3"/>
<keyword evidence="6" id="KW-0822">Tryptophan biosynthesis</keyword>
<evidence type="ECO:0000256" key="2">
    <source>
        <dbReference type="ARBA" id="ARBA00004696"/>
    </source>
</evidence>
<protein>
    <recommendedName>
        <fullName evidence="3">indole-3-glycerol-phosphate synthase</fullName>
        <ecNumber evidence="3">4.1.1.48</ecNumber>
    </recommendedName>
</protein>
<dbReference type="Pfam" id="PF00218">
    <property type="entry name" value="IGPS"/>
    <property type="match status" value="1"/>
</dbReference>
<dbReference type="InterPro" id="IPR013785">
    <property type="entry name" value="Aldolase_TIM"/>
</dbReference>
<evidence type="ECO:0000256" key="1">
    <source>
        <dbReference type="ARBA" id="ARBA00001633"/>
    </source>
</evidence>
<comment type="pathway">
    <text evidence="2">Amino-acid biosynthesis; L-tryptophan biosynthesis; L-tryptophan from chorismate: step 4/5.</text>
</comment>
<keyword evidence="8" id="KW-0456">Lyase</keyword>
<accession>A0A7C5Y4N6</accession>
<proteinExistence type="predicted"/>
<keyword evidence="7" id="KW-0057">Aromatic amino acid biosynthesis</keyword>
<dbReference type="PANTHER" id="PTHR22854">
    <property type="entry name" value="TRYPTOPHAN BIOSYNTHESIS PROTEIN"/>
    <property type="match status" value="1"/>
</dbReference>
<dbReference type="UniPathway" id="UPA00035">
    <property type="reaction ID" value="UER00043"/>
</dbReference>
<evidence type="ECO:0000256" key="8">
    <source>
        <dbReference type="ARBA" id="ARBA00023239"/>
    </source>
</evidence>
<dbReference type="AlphaFoldDB" id="A0A7C5Y4N6"/>
<evidence type="ECO:0000256" key="6">
    <source>
        <dbReference type="ARBA" id="ARBA00022822"/>
    </source>
</evidence>
<dbReference type="SUPFAM" id="SSF51366">
    <property type="entry name" value="Ribulose-phoshate binding barrel"/>
    <property type="match status" value="1"/>
</dbReference>
<evidence type="ECO:0000256" key="7">
    <source>
        <dbReference type="ARBA" id="ARBA00023141"/>
    </source>
</evidence>
<evidence type="ECO:0000259" key="9">
    <source>
        <dbReference type="Pfam" id="PF00218"/>
    </source>
</evidence>
<dbReference type="Gene3D" id="3.20.20.70">
    <property type="entry name" value="Aldolase class I"/>
    <property type="match status" value="1"/>
</dbReference>
<dbReference type="GO" id="GO:0000162">
    <property type="term" value="P:L-tryptophan biosynthetic process"/>
    <property type="evidence" value="ECO:0007669"/>
    <property type="project" value="UniProtKB-UniPathway"/>
</dbReference>
<comment type="caution">
    <text evidence="10">The sequence shown here is derived from an EMBL/GenBank/DDBJ whole genome shotgun (WGS) entry which is preliminary data.</text>
</comment>
<organism evidence="10">
    <name type="scientific">Fervidobacterium nodosum</name>
    <dbReference type="NCBI Taxonomy" id="2424"/>
    <lineage>
        <taxon>Bacteria</taxon>
        <taxon>Thermotogati</taxon>
        <taxon>Thermotogota</taxon>
        <taxon>Thermotogae</taxon>
        <taxon>Thermotogales</taxon>
        <taxon>Fervidobacteriaceae</taxon>
        <taxon>Fervidobacterium</taxon>
    </lineage>
</organism>
<dbReference type="GO" id="GO:0004425">
    <property type="term" value="F:indole-3-glycerol-phosphate synthase activity"/>
    <property type="evidence" value="ECO:0007669"/>
    <property type="project" value="UniProtKB-EC"/>
</dbReference>
<dbReference type="GO" id="GO:0004640">
    <property type="term" value="F:phosphoribosylanthranilate isomerase activity"/>
    <property type="evidence" value="ECO:0007669"/>
    <property type="project" value="TreeGrafter"/>
</dbReference>
<evidence type="ECO:0000256" key="5">
    <source>
        <dbReference type="ARBA" id="ARBA00022793"/>
    </source>
</evidence>
<dbReference type="EMBL" id="DRXW01000299">
    <property type="protein sequence ID" value="HHR34286.1"/>
    <property type="molecule type" value="Genomic_DNA"/>
</dbReference>
<reference evidence="10" key="1">
    <citation type="journal article" date="2020" name="mSystems">
        <title>Genome- and Community-Level Interaction Insights into Carbon Utilization and Element Cycling Functions of Hydrothermarchaeota in Hydrothermal Sediment.</title>
        <authorList>
            <person name="Zhou Z."/>
            <person name="Liu Y."/>
            <person name="Xu W."/>
            <person name="Pan J."/>
            <person name="Luo Z.H."/>
            <person name="Li M."/>
        </authorList>
    </citation>
    <scope>NUCLEOTIDE SEQUENCE [LARGE SCALE GENOMIC DNA]</scope>
    <source>
        <strain evidence="10">SpSt-1088</strain>
    </source>
</reference>
<dbReference type="CDD" id="cd00331">
    <property type="entry name" value="IGPS"/>
    <property type="match status" value="1"/>
</dbReference>
<feature type="domain" description="Indole-3-glycerol phosphate synthase" evidence="9">
    <location>
        <begin position="12"/>
        <end position="240"/>
    </location>
</feature>
<gene>
    <name evidence="10" type="ORF">ENM46_05005</name>
</gene>
<dbReference type="PANTHER" id="PTHR22854:SF2">
    <property type="entry name" value="INDOLE-3-GLYCEROL-PHOSPHATE SYNTHASE"/>
    <property type="match status" value="1"/>
</dbReference>
<evidence type="ECO:0000313" key="10">
    <source>
        <dbReference type="EMBL" id="HHR34286.1"/>
    </source>
</evidence>
<keyword evidence="4" id="KW-0028">Amino-acid biosynthesis</keyword>
<dbReference type="InterPro" id="IPR013798">
    <property type="entry name" value="Indole-3-glycerol_P_synth_dom"/>
</dbReference>